<comment type="caution">
    <text evidence="8">The sequence shown here is derived from an EMBL/GenBank/DDBJ whole genome shotgun (WGS) entry which is preliminary data.</text>
</comment>
<dbReference type="GO" id="GO:0006351">
    <property type="term" value="P:DNA-templated transcription"/>
    <property type="evidence" value="ECO:0007669"/>
    <property type="project" value="InterPro"/>
</dbReference>
<keyword evidence="4" id="KW-0804">Transcription</keyword>
<reference evidence="8 9" key="1">
    <citation type="submission" date="2023-08" db="EMBL/GenBank/DDBJ databases">
        <title>Black Yeasts Isolated from many extreme environments.</title>
        <authorList>
            <person name="Coleine C."/>
            <person name="Stajich J.E."/>
            <person name="Selbmann L."/>
        </authorList>
    </citation>
    <scope>NUCLEOTIDE SEQUENCE [LARGE SCALE GENOMIC DNA]</scope>
    <source>
        <strain evidence="8 9">CCFEE 5792</strain>
    </source>
</reference>
<dbReference type="CDD" id="cd12148">
    <property type="entry name" value="fungal_TF_MHR"/>
    <property type="match status" value="1"/>
</dbReference>
<evidence type="ECO:0000256" key="3">
    <source>
        <dbReference type="ARBA" id="ARBA00023015"/>
    </source>
</evidence>
<dbReference type="GO" id="GO:0003677">
    <property type="term" value="F:DNA binding"/>
    <property type="evidence" value="ECO:0007669"/>
    <property type="project" value="InterPro"/>
</dbReference>
<evidence type="ECO:0000256" key="2">
    <source>
        <dbReference type="ARBA" id="ARBA00022723"/>
    </source>
</evidence>
<feature type="compositionally biased region" description="Polar residues" evidence="6">
    <location>
        <begin position="9"/>
        <end position="19"/>
    </location>
</feature>
<accession>A0AAV9MR63</accession>
<dbReference type="InterPro" id="IPR050815">
    <property type="entry name" value="TF_fung"/>
</dbReference>
<evidence type="ECO:0000256" key="5">
    <source>
        <dbReference type="ARBA" id="ARBA00023242"/>
    </source>
</evidence>
<keyword evidence="3" id="KW-0805">Transcription regulation</keyword>
<proteinExistence type="predicted"/>
<evidence type="ECO:0000313" key="8">
    <source>
        <dbReference type="EMBL" id="KAK5042362.1"/>
    </source>
</evidence>
<name>A0AAV9MR63_9EURO</name>
<sequence length="616" mass="68872">MPRLRPEPASTSLQSSDQPPTLIGITDIAGSSGQPNVPKQVADEHFPDSEFSISSMKAIKRLRNEIPTNGEAVLIETFEQSPRTKTMDSSAPIISQIAIVEDAAPMQSGTTSQAPFTAALSTNLTFSLQADPYEINPRVTLNCVGKFFTFVDRQASAAIPNAMFVRWLKMCKDKSQPDKMMIYSILALGSIFADASTSRTYTSAFSTIVQEGLTLCGEEPTFQLAMTYLLSTLLSISTGEYNTAWNCCGSAIRTLFALQFNTEAGIWTRSKSGSWEAQLDTYTLIECRRSLTWAAFIIECLNGCYSTPFLTVAWSEYDLYLPGTKTPFRFGDHVDPTTLAPPEYLSDNAICGGAHGHSPSFVHLIHLATTFHEVASFTHQQKYRAASGDQKSSESFHSEIHKRLHMWRGSLHKWREQGDTRMMFFDMEILYHCINLHLNRYVHHAALNSKEVGTRVKAALSHAYDILELVQHLNSDETMRNSFLEFRLTSACIEYATTTALDTVTVAGRFDDLISTTSKIMSLIASGLELLDDLARFSHSAKRQRDMVKKRLTAMLGLITRRSSDGRKAFYFKDPLLSRYGMEQDVIYGVTKTLYFQVLGPQEKLTGVDFYELKNA</sequence>
<feature type="domain" description="Xylanolytic transcriptional activator regulatory" evidence="7">
    <location>
        <begin position="174"/>
        <end position="303"/>
    </location>
</feature>
<dbReference type="GO" id="GO:0005634">
    <property type="term" value="C:nucleus"/>
    <property type="evidence" value="ECO:0007669"/>
    <property type="project" value="UniProtKB-SubCell"/>
</dbReference>
<keyword evidence="2" id="KW-0479">Metal-binding</keyword>
<dbReference type="GO" id="GO:0000981">
    <property type="term" value="F:DNA-binding transcription factor activity, RNA polymerase II-specific"/>
    <property type="evidence" value="ECO:0007669"/>
    <property type="project" value="InterPro"/>
</dbReference>
<evidence type="ECO:0000256" key="4">
    <source>
        <dbReference type="ARBA" id="ARBA00023163"/>
    </source>
</evidence>
<keyword evidence="5" id="KW-0539">Nucleus</keyword>
<evidence type="ECO:0000259" key="7">
    <source>
        <dbReference type="Pfam" id="PF04082"/>
    </source>
</evidence>
<dbReference type="RefSeq" id="XP_064699733.1">
    <property type="nucleotide sequence ID" value="XM_064856328.1"/>
</dbReference>
<dbReference type="PANTHER" id="PTHR47338:SF11">
    <property type="entry name" value="ZN(II)2CYS6 TRANSCRIPTION FACTOR (EUROFUNG)"/>
    <property type="match status" value="1"/>
</dbReference>
<keyword evidence="9" id="KW-1185">Reference proteome</keyword>
<evidence type="ECO:0000313" key="9">
    <source>
        <dbReference type="Proteomes" id="UP001358417"/>
    </source>
</evidence>
<evidence type="ECO:0000256" key="1">
    <source>
        <dbReference type="ARBA" id="ARBA00004123"/>
    </source>
</evidence>
<dbReference type="EMBL" id="JAVRRD010000084">
    <property type="protein sequence ID" value="KAK5042362.1"/>
    <property type="molecule type" value="Genomic_DNA"/>
</dbReference>
<gene>
    <name evidence="8" type="ORF">LTR84_012814</name>
</gene>
<comment type="subcellular location">
    <subcellularLocation>
        <location evidence="1">Nucleus</location>
    </subcellularLocation>
</comment>
<dbReference type="Pfam" id="PF04082">
    <property type="entry name" value="Fungal_trans"/>
    <property type="match status" value="1"/>
</dbReference>
<feature type="region of interest" description="Disordered" evidence="6">
    <location>
        <begin position="1"/>
        <end position="38"/>
    </location>
</feature>
<organism evidence="8 9">
    <name type="scientific">Exophiala bonariae</name>
    <dbReference type="NCBI Taxonomy" id="1690606"/>
    <lineage>
        <taxon>Eukaryota</taxon>
        <taxon>Fungi</taxon>
        <taxon>Dikarya</taxon>
        <taxon>Ascomycota</taxon>
        <taxon>Pezizomycotina</taxon>
        <taxon>Eurotiomycetes</taxon>
        <taxon>Chaetothyriomycetidae</taxon>
        <taxon>Chaetothyriales</taxon>
        <taxon>Herpotrichiellaceae</taxon>
        <taxon>Exophiala</taxon>
    </lineage>
</organism>
<dbReference type="Proteomes" id="UP001358417">
    <property type="component" value="Unassembled WGS sequence"/>
</dbReference>
<dbReference type="AlphaFoldDB" id="A0AAV9MR63"/>
<dbReference type="GO" id="GO:0008270">
    <property type="term" value="F:zinc ion binding"/>
    <property type="evidence" value="ECO:0007669"/>
    <property type="project" value="InterPro"/>
</dbReference>
<dbReference type="InterPro" id="IPR007219">
    <property type="entry name" value="XnlR_reg_dom"/>
</dbReference>
<dbReference type="GeneID" id="89980953"/>
<protein>
    <recommendedName>
        <fullName evidence="7">Xylanolytic transcriptional activator regulatory domain-containing protein</fullName>
    </recommendedName>
</protein>
<evidence type="ECO:0000256" key="6">
    <source>
        <dbReference type="SAM" id="MobiDB-lite"/>
    </source>
</evidence>
<dbReference type="PANTHER" id="PTHR47338">
    <property type="entry name" value="ZN(II)2CYS6 TRANSCRIPTION FACTOR (EUROFUNG)-RELATED"/>
    <property type="match status" value="1"/>
</dbReference>